<dbReference type="InterPro" id="IPR059206">
    <property type="entry name" value="Sll1717-like"/>
</dbReference>
<evidence type="ECO:0000313" key="2">
    <source>
        <dbReference type="Proteomes" id="UP000595792"/>
    </source>
</evidence>
<reference evidence="1 2" key="1">
    <citation type="submission" date="2020-11" db="EMBL/GenBank/DDBJ databases">
        <title>Closed and high quality bacterial genomes of the OMM12 community.</title>
        <authorList>
            <person name="Marbouty M."/>
            <person name="Lamy-Besnier Q."/>
            <person name="Debarbieux L."/>
            <person name="Koszul R."/>
        </authorList>
    </citation>
    <scope>NUCLEOTIDE SEQUENCE [LARGE SCALE GENOMIC DNA]</scope>
    <source>
        <strain evidence="1 2">YL31</strain>
    </source>
</reference>
<gene>
    <name evidence="1" type="ORF">I5Q84_02585</name>
</gene>
<dbReference type="EMBL" id="CP065315">
    <property type="protein sequence ID" value="QQR06412.1"/>
    <property type="molecule type" value="Genomic_DNA"/>
</dbReference>
<name>A0AAX1KKE5_FLAPL</name>
<evidence type="ECO:0008006" key="3">
    <source>
        <dbReference type="Google" id="ProtNLM"/>
    </source>
</evidence>
<accession>A0AAX1KKE5</accession>
<protein>
    <recommendedName>
        <fullName evidence="3">DUF262 domain-containing protein</fullName>
    </recommendedName>
</protein>
<dbReference type="Proteomes" id="UP000595792">
    <property type="component" value="Chromosome"/>
</dbReference>
<evidence type="ECO:0000313" key="1">
    <source>
        <dbReference type="EMBL" id="QQR06412.1"/>
    </source>
</evidence>
<proteinExistence type="predicted"/>
<sequence>MKLLTSLFKAVQDIRTIFKYQSYIFPIIFLRTDIYTLLKDSDKNKWRSFKVDMDWTEEKIQKMLTHRISVAAETQYSDFTDAWNLLFDPAPVQMGNQNRNRMSKFDFITRSTHLRPRDYIQYLIECANATLSKGQSVISSETVKAVDDLFSDYLRDEIVDEVYSVLPEINEIFEILSQIRKQTFSPTEFVEMYESYVSTARIQDRGAENILRMLFEFSIIGNQPKSHKQAIFKYQTVRARFNFRENIMIHRGLYKALQIY</sequence>
<organism evidence="1 2">
    <name type="scientific">Flavonifractor plautii</name>
    <name type="common">Fusobacterium plautii</name>
    <dbReference type="NCBI Taxonomy" id="292800"/>
    <lineage>
        <taxon>Bacteria</taxon>
        <taxon>Bacillati</taxon>
        <taxon>Bacillota</taxon>
        <taxon>Clostridia</taxon>
        <taxon>Eubacteriales</taxon>
        <taxon>Oscillospiraceae</taxon>
        <taxon>Flavonifractor</taxon>
    </lineage>
</organism>
<dbReference type="AlphaFoldDB" id="A0AAX1KKE5"/>
<dbReference type="NCBIfam" id="NF047389">
    <property type="entry name" value="ATPase_Sll1717"/>
    <property type="match status" value="1"/>
</dbReference>